<dbReference type="GO" id="GO:0051301">
    <property type="term" value="P:cell division"/>
    <property type="evidence" value="ECO:0007669"/>
    <property type="project" value="UniProtKB-KW"/>
</dbReference>
<reference evidence="3" key="2">
    <citation type="submission" date="2015-01" db="EMBL/GenBank/DDBJ databases">
        <authorList>
            <person name="Xiang T."/>
            <person name="Song Y."/>
            <person name="Huang L."/>
            <person name="Wang B."/>
            <person name="Wu P."/>
        </authorList>
    </citation>
    <scope>NUCLEOTIDE SEQUENCE [LARGE SCALE GENOMIC DNA]</scope>
    <source>
        <strain evidence="3">V1</strain>
    </source>
</reference>
<evidence type="ECO:0000259" key="2">
    <source>
        <dbReference type="PROSITE" id="PS51724"/>
    </source>
</evidence>
<protein>
    <submittedName>
        <fullName evidence="3">Sporulation and cell division repeat protein</fullName>
    </submittedName>
</protein>
<dbReference type="EMBL" id="CP042817">
    <property type="protein sequence ID" value="QEJ99503.1"/>
    <property type="molecule type" value="Genomic_DNA"/>
</dbReference>
<evidence type="ECO:0000313" key="5">
    <source>
        <dbReference type="Proteomes" id="UP000042527"/>
    </source>
</evidence>
<sequence length="554" mass="62834">MKKLFCVLLLCTTSVLCFAETWFVCLSSFRIEANAKRFVKVLKNNGLSAEIDKQVIGEKVFYRVLLTDPFETRQTARQKKDTLADSSYAQKLSFKGLWICTASEHFNKQYAGSMPHNRSPILTENIENIPLSIKAPYSVLVNRYKEEQRAQTGMRRLKTQGVDAYVVKTYDNTEYFSFDLHAGAFPSKEQALNLQKQLTESGVKTKSVSNYNNIKKSIVQYNTVVAAKEVTAGSGSTNIPDLFSPAVAQCIREFPINENFQIERLFIFDFDEIRTRTAELEAARSDLPKPDLDINEKTQAVSCVEYLDDLFNKRMSVIVYAGTAGAYSFTAENAKGKSLELHSPSGTLDCRLIKKEDTYRLIGINKDKNILVEFVSSDFSEKEFESLLNNSFNNSSLLVYPEVRKTLCVLPNKNTNQQRAFLFFSLTQVDPSYAINRNNADWARSVVGHWEASGLFSVENKPTYIDFFDMDYNYNAEKSHTMFKVFRQTGTSKNINNHPVKIKNANGWYANDIADGPEVSFSVMQYIVAVGNGVDAKLSEEELVLLSKDLRIWE</sequence>
<proteinExistence type="predicted"/>
<name>A0A0B7GXV9_TREPH</name>
<organism evidence="3 5">
    <name type="scientific">Treponema phagedenis</name>
    <dbReference type="NCBI Taxonomy" id="162"/>
    <lineage>
        <taxon>Bacteria</taxon>
        <taxon>Pseudomonadati</taxon>
        <taxon>Spirochaetota</taxon>
        <taxon>Spirochaetia</taxon>
        <taxon>Spirochaetales</taxon>
        <taxon>Treponemataceae</taxon>
        <taxon>Treponema</taxon>
    </lineage>
</organism>
<feature type="domain" description="SPOR" evidence="2">
    <location>
        <begin position="16"/>
        <end position="101"/>
    </location>
</feature>
<dbReference type="EMBL" id="CDNC01000014">
    <property type="protein sequence ID" value="CEM61805.1"/>
    <property type="molecule type" value="Genomic_DNA"/>
</dbReference>
<dbReference type="Proteomes" id="UP000042527">
    <property type="component" value="Unassembled WGS sequence"/>
</dbReference>
<dbReference type="InterPro" id="IPR036680">
    <property type="entry name" value="SPOR-like_sf"/>
</dbReference>
<reference evidence="4 6" key="3">
    <citation type="submission" date="2019-08" db="EMBL/GenBank/DDBJ databases">
        <authorList>
            <person name="Kuhnert P."/>
        </authorList>
    </citation>
    <scope>NUCLEOTIDE SEQUENCE [LARGE SCALE GENOMIC DNA]</scope>
    <source>
        <strain evidence="4 6">B36.5</strain>
    </source>
</reference>
<dbReference type="PROSITE" id="PS51724">
    <property type="entry name" value="SPOR"/>
    <property type="match status" value="2"/>
</dbReference>
<dbReference type="RefSeq" id="WP_024752785.1">
    <property type="nucleotide sequence ID" value="NZ_CDNC01000014.1"/>
</dbReference>
<keyword evidence="1" id="KW-0732">Signal</keyword>
<evidence type="ECO:0000313" key="4">
    <source>
        <dbReference type="EMBL" id="QEJ99503.1"/>
    </source>
</evidence>
<keyword evidence="3" id="KW-0132">Cell division</keyword>
<keyword evidence="3" id="KW-0131">Cell cycle</keyword>
<evidence type="ECO:0000313" key="3">
    <source>
        <dbReference type="EMBL" id="CEM61805.1"/>
    </source>
</evidence>
<dbReference type="InterPro" id="IPR007730">
    <property type="entry name" value="SPOR-like_dom"/>
</dbReference>
<dbReference type="SUPFAM" id="SSF110997">
    <property type="entry name" value="Sporulation related repeat"/>
    <property type="match status" value="2"/>
</dbReference>
<feature type="domain" description="SPOR" evidence="2">
    <location>
        <begin position="131"/>
        <end position="211"/>
    </location>
</feature>
<dbReference type="AlphaFoldDB" id="A0A0B7GXV9"/>
<dbReference type="Proteomes" id="UP000323594">
    <property type="component" value="Chromosome"/>
</dbReference>
<dbReference type="GeneID" id="57754612"/>
<evidence type="ECO:0000256" key="1">
    <source>
        <dbReference type="SAM" id="SignalP"/>
    </source>
</evidence>
<dbReference type="Gene3D" id="3.30.70.1070">
    <property type="entry name" value="Sporulation related repeat"/>
    <property type="match status" value="2"/>
</dbReference>
<keyword evidence="5" id="KW-1185">Reference proteome</keyword>
<dbReference type="Pfam" id="PF05036">
    <property type="entry name" value="SPOR"/>
    <property type="match status" value="1"/>
</dbReference>
<accession>A0A0B7GXV9</accession>
<evidence type="ECO:0000313" key="6">
    <source>
        <dbReference type="Proteomes" id="UP000323594"/>
    </source>
</evidence>
<reference evidence="5" key="1">
    <citation type="submission" date="2015-01" db="EMBL/GenBank/DDBJ databases">
        <authorList>
            <person name="Manzoor Shahid"/>
            <person name="Zubair Saima"/>
        </authorList>
    </citation>
    <scope>NUCLEOTIDE SEQUENCE [LARGE SCALE GENOMIC DNA]</scope>
    <source>
        <strain evidence="5">V1</strain>
    </source>
</reference>
<feature type="chain" id="PRO_5041521674" evidence="1">
    <location>
        <begin position="20"/>
        <end position="554"/>
    </location>
</feature>
<feature type="signal peptide" evidence="1">
    <location>
        <begin position="1"/>
        <end position="19"/>
    </location>
</feature>
<gene>
    <name evidence="4" type="ORF">FUT82_16895</name>
    <name evidence="3" type="ORF">TPHV1_210038</name>
</gene>
<dbReference type="GO" id="GO:0042834">
    <property type="term" value="F:peptidoglycan binding"/>
    <property type="evidence" value="ECO:0007669"/>
    <property type="project" value="InterPro"/>
</dbReference>